<keyword evidence="1" id="KW-0812">Transmembrane</keyword>
<feature type="transmembrane region" description="Helical" evidence="1">
    <location>
        <begin position="244"/>
        <end position="264"/>
    </location>
</feature>
<dbReference type="PANTHER" id="PTHR37308">
    <property type="entry name" value="INTEGRAL MEMBRANE PROTEIN"/>
    <property type="match status" value="1"/>
</dbReference>
<dbReference type="EMBL" id="DVFJ01000021">
    <property type="protein sequence ID" value="HIQ71885.1"/>
    <property type="molecule type" value="Genomic_DNA"/>
</dbReference>
<gene>
    <name evidence="2" type="ORF">IAB73_06750</name>
</gene>
<feature type="transmembrane region" description="Helical" evidence="1">
    <location>
        <begin position="87"/>
        <end position="104"/>
    </location>
</feature>
<feature type="transmembrane region" description="Helical" evidence="1">
    <location>
        <begin position="222"/>
        <end position="238"/>
    </location>
</feature>
<feature type="transmembrane region" description="Helical" evidence="1">
    <location>
        <begin position="116"/>
        <end position="138"/>
    </location>
</feature>
<dbReference type="PANTHER" id="PTHR37308:SF1">
    <property type="entry name" value="POLYPRENYL-PHOSPHATE TRANSPORTER"/>
    <property type="match status" value="1"/>
</dbReference>
<dbReference type="Pfam" id="PF04018">
    <property type="entry name" value="VCA0040-like"/>
    <property type="match status" value="1"/>
</dbReference>
<feature type="transmembrane region" description="Helical" evidence="1">
    <location>
        <begin position="57"/>
        <end position="80"/>
    </location>
</feature>
<reference evidence="2" key="2">
    <citation type="journal article" date="2021" name="PeerJ">
        <title>Extensive microbial diversity within the chicken gut microbiome revealed by metagenomics and culture.</title>
        <authorList>
            <person name="Gilroy R."/>
            <person name="Ravi A."/>
            <person name="Getino M."/>
            <person name="Pursley I."/>
            <person name="Horton D.L."/>
            <person name="Alikhan N.F."/>
            <person name="Baker D."/>
            <person name="Gharbi K."/>
            <person name="Hall N."/>
            <person name="Watson M."/>
            <person name="Adriaenssens E.M."/>
            <person name="Foster-Nyarko E."/>
            <person name="Jarju S."/>
            <person name="Secka A."/>
            <person name="Antonio M."/>
            <person name="Oren A."/>
            <person name="Chaudhuri R.R."/>
            <person name="La Ragione R."/>
            <person name="Hildebrand F."/>
            <person name="Pallen M.J."/>
        </authorList>
    </citation>
    <scope>NUCLEOTIDE SEQUENCE</scope>
    <source>
        <strain evidence="2">ChiSxjej2B14-6234</strain>
    </source>
</reference>
<keyword evidence="1" id="KW-1133">Transmembrane helix</keyword>
<feature type="transmembrane region" description="Helical" evidence="1">
    <location>
        <begin position="189"/>
        <end position="210"/>
    </location>
</feature>
<sequence>MNRRDIWMTALKGVCIGGSMTVPGVSGGSMAMILGIYDRLISAISSLLKDLKGNLLFLLVFLCGSLAGMILFANPLLALIQRYPKPMLFFFIGAVAGGVPMIVRKAQVRAFSAPDALLILGGAACVAALGLLPEGLFGAQAGLAGMALEFAAGVVVAVALVLPGISVSFMLLVMGMYDRVLQSVAALDLLSLVPLGLGLLAGILATTRTLERAMARFPRPTYLIILGFVLGSVLEVFPGLPGSILEWLICLVLAGGGFSAVHLLSRREEAAAGG</sequence>
<dbReference type="AlphaFoldDB" id="A0A9D1CQR6"/>
<reference evidence="2" key="1">
    <citation type="submission" date="2020-10" db="EMBL/GenBank/DDBJ databases">
        <authorList>
            <person name="Gilroy R."/>
        </authorList>
    </citation>
    <scope>NUCLEOTIDE SEQUENCE</scope>
    <source>
        <strain evidence="2">ChiSxjej2B14-6234</strain>
    </source>
</reference>
<comment type="caution">
    <text evidence="2">The sequence shown here is derived from an EMBL/GenBank/DDBJ whole genome shotgun (WGS) entry which is preliminary data.</text>
</comment>
<evidence type="ECO:0000313" key="2">
    <source>
        <dbReference type="EMBL" id="HIQ71885.1"/>
    </source>
</evidence>
<evidence type="ECO:0000313" key="3">
    <source>
        <dbReference type="Proteomes" id="UP000886887"/>
    </source>
</evidence>
<keyword evidence="1" id="KW-0472">Membrane</keyword>
<feature type="transmembrane region" description="Helical" evidence="1">
    <location>
        <begin position="150"/>
        <end position="177"/>
    </location>
</feature>
<evidence type="ECO:0000256" key="1">
    <source>
        <dbReference type="SAM" id="Phobius"/>
    </source>
</evidence>
<proteinExistence type="predicted"/>
<name>A0A9D1CQR6_9FIRM</name>
<protein>
    <submittedName>
        <fullName evidence="2">DUF368 domain-containing protein</fullName>
    </submittedName>
</protein>
<dbReference type="InterPro" id="IPR007163">
    <property type="entry name" value="VCA0040-like"/>
</dbReference>
<organism evidence="2 3">
    <name type="scientific">Candidatus Onthenecus intestinigallinarum</name>
    <dbReference type="NCBI Taxonomy" id="2840875"/>
    <lineage>
        <taxon>Bacteria</taxon>
        <taxon>Bacillati</taxon>
        <taxon>Bacillota</taxon>
        <taxon>Clostridia</taxon>
        <taxon>Eubacteriales</taxon>
        <taxon>Candidatus Onthenecus</taxon>
    </lineage>
</organism>
<accession>A0A9D1CQR6</accession>
<dbReference type="Proteomes" id="UP000886887">
    <property type="component" value="Unassembled WGS sequence"/>
</dbReference>
<feature type="transmembrane region" description="Helical" evidence="1">
    <location>
        <begin position="12"/>
        <end position="37"/>
    </location>
</feature>